<dbReference type="AlphaFoldDB" id="A0A644W457"/>
<dbReference type="InterPro" id="IPR050190">
    <property type="entry name" value="UPF0213_domain"/>
</dbReference>
<dbReference type="PANTHER" id="PTHR34477:SF5">
    <property type="entry name" value="BSL5627 PROTEIN"/>
    <property type="match status" value="1"/>
</dbReference>
<name>A0A644W457_9ZZZZ</name>
<dbReference type="InterPro" id="IPR000305">
    <property type="entry name" value="GIY-YIG_endonuc"/>
</dbReference>
<dbReference type="SUPFAM" id="SSF82771">
    <property type="entry name" value="GIY-YIG endonuclease"/>
    <property type="match status" value="1"/>
</dbReference>
<gene>
    <name evidence="2" type="ORF">SDC9_43421</name>
</gene>
<feature type="domain" description="GIY-YIG" evidence="1">
    <location>
        <begin position="3"/>
        <end position="79"/>
    </location>
</feature>
<proteinExistence type="predicted"/>
<comment type="caution">
    <text evidence="2">The sequence shown here is derived from an EMBL/GenBank/DDBJ whole genome shotgun (WGS) entry which is preliminary data.</text>
</comment>
<dbReference type="CDD" id="cd10448">
    <property type="entry name" value="GIY-YIG_unchar_3"/>
    <property type="match status" value="1"/>
</dbReference>
<dbReference type="PROSITE" id="PS50164">
    <property type="entry name" value="GIY_YIG"/>
    <property type="match status" value="1"/>
</dbReference>
<dbReference type="Pfam" id="PF01541">
    <property type="entry name" value="GIY-YIG"/>
    <property type="match status" value="1"/>
</dbReference>
<dbReference type="EMBL" id="VSSQ01000546">
    <property type="protein sequence ID" value="MPL97233.1"/>
    <property type="molecule type" value="Genomic_DNA"/>
</dbReference>
<evidence type="ECO:0000259" key="1">
    <source>
        <dbReference type="PROSITE" id="PS50164"/>
    </source>
</evidence>
<organism evidence="2">
    <name type="scientific">bioreactor metagenome</name>
    <dbReference type="NCBI Taxonomy" id="1076179"/>
    <lineage>
        <taxon>unclassified sequences</taxon>
        <taxon>metagenomes</taxon>
        <taxon>ecological metagenomes</taxon>
    </lineage>
</organism>
<protein>
    <recommendedName>
        <fullName evidence="1">GIY-YIG domain-containing protein</fullName>
    </recommendedName>
</protein>
<dbReference type="Gene3D" id="3.40.1440.10">
    <property type="entry name" value="GIY-YIG endonuclease"/>
    <property type="match status" value="1"/>
</dbReference>
<sequence>MKKTAFVYFITNTHNNVLYIGVTNNLLRRVAEHKLKINKGFTYKYNCDKLVYFEAYDLVIDAIAREKQLKNWKREWKNVLVNKENPVWNDLSEEIGITKEFIESIRAYYEEIAGQARNDAMNEDRNDEKG</sequence>
<accession>A0A644W457</accession>
<reference evidence="2" key="1">
    <citation type="submission" date="2019-08" db="EMBL/GenBank/DDBJ databases">
        <authorList>
            <person name="Kucharzyk K."/>
            <person name="Murdoch R.W."/>
            <person name="Higgins S."/>
            <person name="Loffler F."/>
        </authorList>
    </citation>
    <scope>NUCLEOTIDE SEQUENCE</scope>
</reference>
<dbReference type="PANTHER" id="PTHR34477">
    <property type="entry name" value="UPF0213 PROTEIN YHBQ"/>
    <property type="match status" value="1"/>
</dbReference>
<evidence type="ECO:0000313" key="2">
    <source>
        <dbReference type="EMBL" id="MPL97233.1"/>
    </source>
</evidence>
<dbReference type="InterPro" id="IPR035901">
    <property type="entry name" value="GIY-YIG_endonuc_sf"/>
</dbReference>